<comment type="subcellular location">
    <subcellularLocation>
        <location evidence="1">Membrane</location>
    </subcellularLocation>
</comment>
<sequence>MYEEDLFNINALDEYKYNSVDKSWTSKYILSHYWNAVVRLLPLSMAPNLVTLVGFTAVLFNIVLIMLADQELTKPPDPFICYSCALGTWVYSTMDNIDGKQARRTNSSSALGELFDHGIDALNCSLLGFCQAYCMGMASTKFGILIVTITCLGMYISTWETYYTNVLFLGFINAPTEGLIFVSLTMAACGYYGPEIWKMTLSQLITDDLPLFLKDVALNWAWISITIFGLIFFHIPQSTYNVWKVRKAANEPMMPALVNLMPAFTSALAVYVWVNSKDSLVVKNFFVFTVIITFICGRVCTRITVAHLLKQPFPRLTVHFPLLIGAILFYIGGQMPQLSHISRDIQPAYIHSLLLYSGYSYYHFSRTVIKMFCEKLGISPFSVQKKVDSAKKTN</sequence>
<feature type="transmembrane region" description="Helical" evidence="6">
    <location>
        <begin position="313"/>
        <end position="333"/>
    </location>
</feature>
<dbReference type="InterPro" id="IPR000462">
    <property type="entry name" value="CDP-OH_P_trans"/>
</dbReference>
<proteinExistence type="inferred from homology"/>
<evidence type="ECO:0000256" key="2">
    <source>
        <dbReference type="ARBA" id="ARBA00010441"/>
    </source>
</evidence>
<organism evidence="7 8">
    <name type="scientific">Tortispora caseinolytica NRRL Y-17796</name>
    <dbReference type="NCBI Taxonomy" id="767744"/>
    <lineage>
        <taxon>Eukaryota</taxon>
        <taxon>Fungi</taxon>
        <taxon>Dikarya</taxon>
        <taxon>Ascomycota</taxon>
        <taxon>Saccharomycotina</taxon>
        <taxon>Trigonopsidomycetes</taxon>
        <taxon>Trigonopsidales</taxon>
        <taxon>Trigonopsidaceae</taxon>
        <taxon>Tortispora</taxon>
    </lineage>
</organism>
<feature type="transmembrane region" description="Helical" evidence="6">
    <location>
        <begin position="256"/>
        <end position="274"/>
    </location>
</feature>
<dbReference type="GO" id="GO:0008654">
    <property type="term" value="P:phospholipid biosynthetic process"/>
    <property type="evidence" value="ECO:0007669"/>
    <property type="project" value="InterPro"/>
</dbReference>
<evidence type="ECO:0000256" key="5">
    <source>
        <dbReference type="RuleBase" id="RU003750"/>
    </source>
</evidence>
<keyword evidence="4 6" id="KW-0472">Membrane</keyword>
<gene>
    <name evidence="7" type="ORF">CANCADRAFT_92633</name>
</gene>
<evidence type="ECO:0000256" key="6">
    <source>
        <dbReference type="SAM" id="Phobius"/>
    </source>
</evidence>
<reference evidence="8" key="1">
    <citation type="submission" date="2016-02" db="EMBL/GenBank/DDBJ databases">
        <title>Comparative genomics of biotechnologically important yeasts.</title>
        <authorList>
            <consortium name="DOE Joint Genome Institute"/>
            <person name="Riley R."/>
            <person name="Haridas S."/>
            <person name="Wolfe K.H."/>
            <person name="Lopes M.R."/>
            <person name="Hittinger C.T."/>
            <person name="Goker M."/>
            <person name="Salamov A."/>
            <person name="Wisecaver J."/>
            <person name="Long T.M."/>
            <person name="Aerts A.L."/>
            <person name="Barry K."/>
            <person name="Choi C."/>
            <person name="Clum A."/>
            <person name="Coughlan A.Y."/>
            <person name="Deshpande S."/>
            <person name="Douglass A.P."/>
            <person name="Hanson S.J."/>
            <person name="Klenk H.-P."/>
            <person name="Labutti K."/>
            <person name="Lapidus A."/>
            <person name="Lindquist E."/>
            <person name="Lipzen A."/>
            <person name="Meier-Kolthoff J.P."/>
            <person name="Ohm R.A."/>
            <person name="Otillar R.P."/>
            <person name="Pangilinan J."/>
            <person name="Peng Y."/>
            <person name="Rokas A."/>
            <person name="Rosa C.A."/>
            <person name="Scheuner C."/>
            <person name="Sibirny A.A."/>
            <person name="Slot J.C."/>
            <person name="Stielow J.B."/>
            <person name="Sun H."/>
            <person name="Kurtzman C.P."/>
            <person name="Blackwell M."/>
            <person name="Jeffries T.W."/>
            <person name="Grigoriev I.V."/>
        </authorList>
    </citation>
    <scope>NUCLEOTIDE SEQUENCE [LARGE SCALE GENOMIC DNA]</scope>
    <source>
        <strain evidence="8">NRRL Y-17796</strain>
    </source>
</reference>
<keyword evidence="3 5" id="KW-0808">Transferase</keyword>
<dbReference type="PROSITE" id="PS00379">
    <property type="entry name" value="CDP_ALCOHOL_P_TRANSF"/>
    <property type="match status" value="1"/>
</dbReference>
<evidence type="ECO:0000313" key="7">
    <source>
        <dbReference type="EMBL" id="ODV92745.1"/>
    </source>
</evidence>
<dbReference type="InterPro" id="IPR048254">
    <property type="entry name" value="CDP_ALCOHOL_P_TRANSF_CS"/>
</dbReference>
<dbReference type="Pfam" id="PF01066">
    <property type="entry name" value="CDP-OH_P_transf"/>
    <property type="match status" value="1"/>
</dbReference>
<feature type="transmembrane region" description="Helical" evidence="6">
    <location>
        <begin position="280"/>
        <end position="301"/>
    </location>
</feature>
<evidence type="ECO:0000256" key="4">
    <source>
        <dbReference type="ARBA" id="ARBA00023136"/>
    </source>
</evidence>
<comment type="similarity">
    <text evidence="2 5">Belongs to the CDP-alcohol phosphatidyltransferase class-I family.</text>
</comment>
<feature type="transmembrane region" description="Helical" evidence="6">
    <location>
        <begin position="49"/>
        <end position="68"/>
    </location>
</feature>
<evidence type="ECO:0000256" key="3">
    <source>
        <dbReference type="ARBA" id="ARBA00022679"/>
    </source>
</evidence>
<dbReference type="InterPro" id="IPR043130">
    <property type="entry name" value="CDP-OH_PTrfase_TM_dom"/>
</dbReference>
<keyword evidence="6" id="KW-0812">Transmembrane</keyword>
<evidence type="ECO:0000256" key="1">
    <source>
        <dbReference type="ARBA" id="ARBA00004370"/>
    </source>
</evidence>
<evidence type="ECO:0000313" key="8">
    <source>
        <dbReference type="Proteomes" id="UP000095023"/>
    </source>
</evidence>
<dbReference type="InterPro" id="IPR014472">
    <property type="entry name" value="CHOPT"/>
</dbReference>
<keyword evidence="8" id="KW-1185">Reference proteome</keyword>
<dbReference type="Gene3D" id="1.20.120.1760">
    <property type="match status" value="1"/>
</dbReference>
<dbReference type="PIRSF" id="PIRSF015665">
    <property type="entry name" value="CHOPT"/>
    <property type="match status" value="1"/>
</dbReference>
<feature type="transmembrane region" description="Helical" evidence="6">
    <location>
        <begin position="142"/>
        <end position="159"/>
    </location>
</feature>
<dbReference type="GO" id="GO:0016780">
    <property type="term" value="F:phosphotransferase activity, for other substituted phosphate groups"/>
    <property type="evidence" value="ECO:0007669"/>
    <property type="project" value="InterPro"/>
</dbReference>
<dbReference type="OrthoDB" id="196717at2759"/>
<keyword evidence="6" id="KW-1133">Transmembrane helix</keyword>
<name>A0A1E4TLV6_9ASCO</name>
<accession>A0A1E4TLV6</accession>
<dbReference type="PANTHER" id="PTHR10414">
    <property type="entry name" value="ETHANOLAMINEPHOSPHOTRANSFERASE"/>
    <property type="match status" value="1"/>
</dbReference>
<feature type="transmembrane region" description="Helical" evidence="6">
    <location>
        <begin position="217"/>
        <end position="235"/>
    </location>
</feature>
<feature type="transmembrane region" description="Helical" evidence="6">
    <location>
        <begin position="166"/>
        <end position="193"/>
    </location>
</feature>
<dbReference type="AlphaFoldDB" id="A0A1E4TLV6"/>
<protein>
    <submittedName>
        <fullName evidence="7">Uncharacterized protein</fullName>
    </submittedName>
</protein>
<dbReference type="GO" id="GO:0016020">
    <property type="term" value="C:membrane"/>
    <property type="evidence" value="ECO:0007669"/>
    <property type="project" value="UniProtKB-SubCell"/>
</dbReference>
<dbReference type="EMBL" id="KV453841">
    <property type="protein sequence ID" value="ODV92745.1"/>
    <property type="molecule type" value="Genomic_DNA"/>
</dbReference>
<dbReference type="PANTHER" id="PTHR10414:SF77">
    <property type="entry name" value="CDP-ALCOHOL PHOSPHATIDYLTRANSFERASE FAMILY PROTEIN"/>
    <property type="match status" value="1"/>
</dbReference>
<dbReference type="Proteomes" id="UP000095023">
    <property type="component" value="Unassembled WGS sequence"/>
</dbReference>